<feature type="domain" description="HTH CENPB-type" evidence="4">
    <location>
        <begin position="98"/>
        <end position="176"/>
    </location>
</feature>
<evidence type="ECO:0000256" key="1">
    <source>
        <dbReference type="ARBA" id="ARBA00023125"/>
    </source>
</evidence>
<reference evidence="5" key="1">
    <citation type="submission" date="2021-06" db="EMBL/GenBank/DDBJ databases">
        <authorList>
            <person name="Kallberg Y."/>
            <person name="Tangrot J."/>
            <person name="Rosling A."/>
        </authorList>
    </citation>
    <scope>NUCLEOTIDE SEQUENCE</scope>
    <source>
        <strain evidence="5">MA453B</strain>
    </source>
</reference>
<gene>
    <name evidence="5" type="ORF">DERYTH_LOCUS3263</name>
</gene>
<evidence type="ECO:0000313" key="5">
    <source>
        <dbReference type="EMBL" id="CAG8508477.1"/>
    </source>
</evidence>
<keyword evidence="1" id="KW-0238">DNA-binding</keyword>
<evidence type="ECO:0000313" key="6">
    <source>
        <dbReference type="Proteomes" id="UP000789405"/>
    </source>
</evidence>
<dbReference type="GO" id="GO:0003677">
    <property type="term" value="F:DNA binding"/>
    <property type="evidence" value="ECO:0007669"/>
    <property type="project" value="UniProtKB-KW"/>
</dbReference>
<organism evidence="5 6">
    <name type="scientific">Dentiscutata erythropus</name>
    <dbReference type="NCBI Taxonomy" id="1348616"/>
    <lineage>
        <taxon>Eukaryota</taxon>
        <taxon>Fungi</taxon>
        <taxon>Fungi incertae sedis</taxon>
        <taxon>Mucoromycota</taxon>
        <taxon>Glomeromycotina</taxon>
        <taxon>Glomeromycetes</taxon>
        <taxon>Diversisporales</taxon>
        <taxon>Gigasporaceae</taxon>
        <taxon>Dentiscutata</taxon>
    </lineage>
</organism>
<dbReference type="SMART" id="SM00674">
    <property type="entry name" value="CENPB"/>
    <property type="match status" value="1"/>
</dbReference>
<dbReference type="OrthoDB" id="2439586at2759"/>
<dbReference type="PANTHER" id="PTHR19303:SF73">
    <property type="entry name" value="PROTEIN PDC2"/>
    <property type="match status" value="1"/>
</dbReference>
<dbReference type="SUPFAM" id="SSF46689">
    <property type="entry name" value="Homeodomain-like"/>
    <property type="match status" value="1"/>
</dbReference>
<dbReference type="GO" id="GO:0005634">
    <property type="term" value="C:nucleus"/>
    <property type="evidence" value="ECO:0007669"/>
    <property type="project" value="TreeGrafter"/>
</dbReference>
<proteinExistence type="predicted"/>
<feature type="region of interest" description="Disordered" evidence="3">
    <location>
        <begin position="249"/>
        <end position="314"/>
    </location>
</feature>
<dbReference type="Gene3D" id="1.10.10.60">
    <property type="entry name" value="Homeodomain-like"/>
    <property type="match status" value="1"/>
</dbReference>
<feature type="non-terminal residue" evidence="5">
    <location>
        <position position="332"/>
    </location>
</feature>
<name>A0A9N8ZVT9_9GLOM</name>
<dbReference type="Pfam" id="PF04218">
    <property type="entry name" value="CENP-B_N"/>
    <property type="match status" value="1"/>
</dbReference>
<feature type="compositionally biased region" description="Basic and acidic residues" evidence="3">
    <location>
        <begin position="266"/>
        <end position="305"/>
    </location>
</feature>
<dbReference type="InterPro" id="IPR050863">
    <property type="entry name" value="CenT-Element_Derived"/>
</dbReference>
<protein>
    <submittedName>
        <fullName evidence="5">22517_t:CDS:1</fullName>
    </submittedName>
</protein>
<dbReference type="InterPro" id="IPR007889">
    <property type="entry name" value="HTH_Psq"/>
</dbReference>
<sequence length="332" mass="38415">GILYGRVFYTTYGSVVQNPPLPKSCIMVCGNFKNRRAQITSKKKRSWLAREKLIIIAYHEKEHSKCSTADEFQIQPKQLSEWIGKKSDLLKAAPYIQKLSNGARPKYPELEAELIEWFQGLRSQNKTVGRYIIQAKAHTLCATSRFQERYRGIVNYKFSQKWVDGFMSRNNLMRKIYNQWFDEGIKEYTKSGKLKHPSYSLVANWVKEAWEAVDVNLVRKSFKCCGIANAIDGIEDNLIFDFTQIDNKNNPGRGIESQEEPEDRDDNINKGEGANKSEGEDTNESKGKDEDTNKYEGEDTNKSEGEDANENRIVYDYYYEEGEELTVIQDWN</sequence>
<dbReference type="InterPro" id="IPR006600">
    <property type="entry name" value="HTH_CenpB_DNA-bd_dom"/>
</dbReference>
<evidence type="ECO:0000256" key="3">
    <source>
        <dbReference type="SAM" id="MobiDB-lite"/>
    </source>
</evidence>
<dbReference type="InterPro" id="IPR009057">
    <property type="entry name" value="Homeodomain-like_sf"/>
</dbReference>
<dbReference type="PANTHER" id="PTHR19303">
    <property type="entry name" value="TRANSPOSON"/>
    <property type="match status" value="1"/>
</dbReference>
<dbReference type="PROSITE" id="PS51253">
    <property type="entry name" value="HTH_CENPB"/>
    <property type="match status" value="1"/>
</dbReference>
<keyword evidence="2" id="KW-0539">Nucleus</keyword>
<dbReference type="EMBL" id="CAJVPY010001127">
    <property type="protein sequence ID" value="CAG8508477.1"/>
    <property type="molecule type" value="Genomic_DNA"/>
</dbReference>
<dbReference type="Pfam" id="PF03221">
    <property type="entry name" value="HTH_Tnp_Tc5"/>
    <property type="match status" value="1"/>
</dbReference>
<comment type="caution">
    <text evidence="5">The sequence shown here is derived from an EMBL/GenBank/DDBJ whole genome shotgun (WGS) entry which is preliminary data.</text>
</comment>
<evidence type="ECO:0000256" key="2">
    <source>
        <dbReference type="ARBA" id="ARBA00023242"/>
    </source>
</evidence>
<dbReference type="AlphaFoldDB" id="A0A9N8ZVT9"/>
<keyword evidence="6" id="KW-1185">Reference proteome</keyword>
<evidence type="ECO:0000259" key="4">
    <source>
        <dbReference type="PROSITE" id="PS51253"/>
    </source>
</evidence>
<dbReference type="Proteomes" id="UP000789405">
    <property type="component" value="Unassembled WGS sequence"/>
</dbReference>
<accession>A0A9N8ZVT9</accession>